<feature type="region of interest" description="Disordered" evidence="1">
    <location>
        <begin position="419"/>
        <end position="470"/>
    </location>
</feature>
<evidence type="ECO:0000256" key="1">
    <source>
        <dbReference type="SAM" id="MobiDB-lite"/>
    </source>
</evidence>
<reference evidence="3" key="1">
    <citation type="submission" date="2014-11" db="EMBL/GenBank/DDBJ databases">
        <authorList>
            <person name="Otto D Thomas"/>
            <person name="Naeem Raeece"/>
        </authorList>
    </citation>
    <scope>NUCLEOTIDE SEQUENCE</scope>
</reference>
<sequence>MIPSPEFQRVLLRGSLSPLQFSFAEIQSLMASFGANLGVAGGLVAYDTLIDKLKADLTEQETVVLRQIFQKRLKPDRYNVAAFRDVWKALNPERHPEVVSQKKTAFTLLREMQEQLEGVMAFRRGGLVQFNKYVSWEEFLDFCRFTCACSVERREALIPILVSIWDLDIAPAEALQERIDPSLLPVDAHELKTKRLDPIDAEPLSKEAMLRASESLAVHPEGHPNFTSSLEGSPSPPADAARETLCPKKNGARGDGPLSEADSGLMDQKSEEGQAINPQKNLKEQTSLSDPGDAMDTSRSGEAFSKLEMRNSSGTKDSLEKREVEDGRVEAFEVGAEEDKLHPTKICDTVADDEAQKPSEAVKPTDSHPHPATQPHLPANGAPHPAMDAPPEMLKQFIEMMKGMSPDDLKRMQEMAANMRSSRGAATGAGVPSTATAGAGDSPSSSSSSPAKGSVESEGACGGQERDFSGSETLFPETAVGCVGGSMQIFEMKAESICTAAAQTVTRLSQEDCMLSFRAVTTRLEKIMVEGFSRKVLRFFSAFCEDTLMAMTEKKLYPTEVIAMSRNLVVFGVRVEGTEEPMVIKLRRGGGPSSAEVMAHMKAFERAREAPFPPPGPKFSLVSPPEILPVPSTAFSVVLEEDGGPTLSDLDAPLRGKPLQSFCRMFLRAVHCLHQTEYAHRDLKPSNVFPSGKLFDLGSVLPLDCLKTTVKIQCVEEKLEETDAWGTRQSFCVPPDAAKFLSITEEFLPPNMLLTLSGKLNGFPTPLPATDVPPLKDGQRVREMEVSPLGGKSADAWAAGLTILYAVTLMSLPAVLGVEGRAFQGKAWKNLSPHRVRMRRAATPPQAGVVSLGLHGCLHCDPSSSPWKGFLLDLHVMVTHRWIERLLVLLEGGLSHQTKKPAENEAAGGAAEAPEEGARWSGTTPQSPLLFLDLSLYSPPTALPSEEGGDARAAPLELSLSLSPSQESLRALSAAFIDQTCMAVAALSKASHSTHMRLLAPLLEPQAGAACREGFHAKEPGAAFRCWGARASGGGAGSSSGPLLAALEFRAPAESARVLAKELLSAFASDSELLGDTLRTRIFQTQQQQQQQKEGHGRKTAGKGKTLGAMMTLEVIPHLRRRPTCAISCSVVLQAVAASYAHVSAGLASFDACMRTASEAPTWAGTIARLPAVKIAAPDDPRVSEEPADVFLSLAQAVGEQVRQFSRIPKEFGVGLFWVHLAPVRMSLLRIPAGLYHCVLKTFPVWLDRQLDILRDWVKDCEGFAQGHAEKVEEFVDQKAKVSAAAEVAEVEAMRLRQLSALKLLAESLRIVWFDRQYERSLATKMDVEQNKNLLEVKLTEMEAEKHVFVASFQRALPVLRQSLENLQEGAMAVSLLSLRAAEGLFSPTDRNPLEAFAIYFTAEDPVQSRTEGLVKGRSRRKQNTTGAHCCRST</sequence>
<feature type="compositionally biased region" description="Low complexity" evidence="1">
    <location>
        <begin position="433"/>
        <end position="454"/>
    </location>
</feature>
<evidence type="ECO:0000313" key="3">
    <source>
        <dbReference type="EMBL" id="CEM32631.1"/>
    </source>
</evidence>
<accession>A0A0G4GQ97</accession>
<dbReference type="Gene3D" id="1.10.510.10">
    <property type="entry name" value="Transferase(Phosphotransferase) domain 1"/>
    <property type="match status" value="1"/>
</dbReference>
<dbReference type="GO" id="GO:0005524">
    <property type="term" value="F:ATP binding"/>
    <property type="evidence" value="ECO:0007669"/>
    <property type="project" value="InterPro"/>
</dbReference>
<evidence type="ECO:0000259" key="2">
    <source>
        <dbReference type="PROSITE" id="PS50011"/>
    </source>
</evidence>
<feature type="compositionally biased region" description="Basic and acidic residues" evidence="1">
    <location>
        <begin position="317"/>
        <end position="326"/>
    </location>
</feature>
<gene>
    <name evidence="3" type="ORF">Cvel_22902.t2.CR1</name>
</gene>
<feature type="region of interest" description="Disordered" evidence="1">
    <location>
        <begin position="898"/>
        <end position="922"/>
    </location>
</feature>
<feature type="region of interest" description="Disordered" evidence="1">
    <location>
        <begin position="219"/>
        <end position="326"/>
    </location>
</feature>
<protein>
    <recommendedName>
        <fullName evidence="2">Protein kinase domain-containing protein</fullName>
    </recommendedName>
</protein>
<dbReference type="GO" id="GO:0004672">
    <property type="term" value="F:protein kinase activity"/>
    <property type="evidence" value="ECO:0007669"/>
    <property type="project" value="InterPro"/>
</dbReference>
<feature type="domain" description="Protein kinase" evidence="2">
    <location>
        <begin position="522"/>
        <end position="883"/>
    </location>
</feature>
<feature type="compositionally biased region" description="Polar residues" evidence="1">
    <location>
        <begin position="276"/>
        <end position="289"/>
    </location>
</feature>
<organism evidence="3">
    <name type="scientific">Chromera velia CCMP2878</name>
    <dbReference type="NCBI Taxonomy" id="1169474"/>
    <lineage>
        <taxon>Eukaryota</taxon>
        <taxon>Sar</taxon>
        <taxon>Alveolata</taxon>
        <taxon>Colpodellida</taxon>
        <taxon>Chromeraceae</taxon>
        <taxon>Chromera</taxon>
    </lineage>
</organism>
<proteinExistence type="predicted"/>
<dbReference type="Gene3D" id="1.10.238.10">
    <property type="entry name" value="EF-hand"/>
    <property type="match status" value="1"/>
</dbReference>
<dbReference type="SUPFAM" id="SSF56112">
    <property type="entry name" value="Protein kinase-like (PK-like)"/>
    <property type="match status" value="1"/>
</dbReference>
<feature type="region of interest" description="Disordered" evidence="1">
    <location>
        <begin position="1084"/>
        <end position="1104"/>
    </location>
</feature>
<dbReference type="EMBL" id="CDMZ01001438">
    <property type="protein sequence ID" value="CEM32631.1"/>
    <property type="molecule type" value="Genomic_DNA"/>
</dbReference>
<feature type="region of interest" description="Disordered" evidence="1">
    <location>
        <begin position="350"/>
        <end position="389"/>
    </location>
</feature>
<dbReference type="InterPro" id="IPR000719">
    <property type="entry name" value="Prot_kinase_dom"/>
</dbReference>
<dbReference type="InterPro" id="IPR011009">
    <property type="entry name" value="Kinase-like_dom_sf"/>
</dbReference>
<dbReference type="VEuPathDB" id="CryptoDB:Cvel_22902"/>
<dbReference type="PROSITE" id="PS50011">
    <property type="entry name" value="PROTEIN_KINASE_DOM"/>
    <property type="match status" value="1"/>
</dbReference>
<name>A0A0G4GQ97_9ALVE</name>